<reference evidence="1 2" key="1">
    <citation type="submission" date="2010-01" db="EMBL/GenBank/DDBJ databases">
        <title>The complete genome of Thermobispora bispora DSM 43833.</title>
        <authorList>
            <consortium name="US DOE Joint Genome Institute (JGI-PGF)"/>
            <person name="Lucas S."/>
            <person name="Copeland A."/>
            <person name="Lapidus A."/>
            <person name="Glavina del Rio T."/>
            <person name="Dalin E."/>
            <person name="Tice H."/>
            <person name="Bruce D."/>
            <person name="Goodwin L."/>
            <person name="Pitluck S."/>
            <person name="Kyrpides N."/>
            <person name="Mavromatis K."/>
            <person name="Ivanova N."/>
            <person name="Mikhailova N."/>
            <person name="Chertkov O."/>
            <person name="Brettin T."/>
            <person name="Detter J.C."/>
            <person name="Han C."/>
            <person name="Larimer F."/>
            <person name="Land M."/>
            <person name="Hauser L."/>
            <person name="Markowitz V."/>
            <person name="Cheng J.-F."/>
            <person name="Hugenholtz P."/>
            <person name="Woyke T."/>
            <person name="Wu D."/>
            <person name="Jando M."/>
            <person name="Schneider S."/>
            <person name="Klenk H.-P."/>
            <person name="Eisen J.A."/>
        </authorList>
    </citation>
    <scope>NUCLEOTIDE SEQUENCE [LARGE SCALE GENOMIC DNA]</scope>
    <source>
        <strain evidence="2">ATCC 19993 / DSM 43833 / CBS 139.67 / JCM 10125 / KCTC 9307 / NBRC 14880 / R51</strain>
    </source>
</reference>
<keyword evidence="2" id="KW-1185">Reference proteome</keyword>
<evidence type="ECO:0000313" key="2">
    <source>
        <dbReference type="Proteomes" id="UP000006640"/>
    </source>
</evidence>
<sequence length="41" mass="4075">MSPTEREPYRTSATSNGAGADAVVTWIGLSDPGAIAPGSLA</sequence>
<dbReference type="EMBL" id="CP001874">
    <property type="protein sequence ID" value="ADG88546.1"/>
    <property type="molecule type" value="Genomic_DNA"/>
</dbReference>
<proteinExistence type="predicted"/>
<accession>D6YBI6</accession>
<name>D6YBI6_THEBD</name>
<protein>
    <submittedName>
        <fullName evidence="1">Uncharacterized protein</fullName>
    </submittedName>
</protein>
<dbReference type="AlphaFoldDB" id="D6YBI6"/>
<organism evidence="1 2">
    <name type="scientific">Thermobispora bispora (strain ATCC 19993 / DSM 43833 / CBS 139.67 / JCM 10125 / KCTC 9307 / NBRC 14880 / R51)</name>
    <dbReference type="NCBI Taxonomy" id="469371"/>
    <lineage>
        <taxon>Bacteria</taxon>
        <taxon>Bacillati</taxon>
        <taxon>Actinomycetota</taxon>
        <taxon>Actinomycetes</taxon>
        <taxon>Streptosporangiales</taxon>
        <taxon>Streptosporangiaceae</taxon>
        <taxon>Thermobispora</taxon>
    </lineage>
</organism>
<dbReference type="HOGENOM" id="CLU_3277935_0_0_11"/>
<evidence type="ECO:0000313" key="1">
    <source>
        <dbReference type="EMBL" id="ADG88546.1"/>
    </source>
</evidence>
<dbReference type="KEGG" id="tbi:Tbis_1834"/>
<dbReference type="Proteomes" id="UP000006640">
    <property type="component" value="Chromosome"/>
</dbReference>
<gene>
    <name evidence="1" type="ordered locus">Tbis_1834</name>
</gene>